<feature type="active site" evidence="7">
    <location>
        <position position="135"/>
    </location>
</feature>
<evidence type="ECO:0000256" key="2">
    <source>
        <dbReference type="ARBA" id="ARBA00022729"/>
    </source>
</evidence>
<evidence type="ECO:0000256" key="3">
    <source>
        <dbReference type="ARBA" id="ARBA00022801"/>
    </source>
</evidence>
<dbReference type="RefSeq" id="WP_168986965.1">
    <property type="nucleotide sequence ID" value="NZ_CAWPHM010000077.1"/>
</dbReference>
<dbReference type="GO" id="GO:0071555">
    <property type="term" value="P:cell wall organization"/>
    <property type="evidence" value="ECO:0007669"/>
    <property type="project" value="UniProtKB-KW"/>
</dbReference>
<dbReference type="EC" id="3.4.21.-" evidence="12"/>
<comment type="caution">
    <text evidence="12">The sequence shown here is derived from an EMBL/GenBank/DDBJ whole genome shotgun (WGS) entry which is preliminary data.</text>
</comment>
<evidence type="ECO:0000256" key="1">
    <source>
        <dbReference type="ARBA" id="ARBA00007164"/>
    </source>
</evidence>
<dbReference type="GO" id="GO:0008800">
    <property type="term" value="F:beta-lactamase activity"/>
    <property type="evidence" value="ECO:0007669"/>
    <property type="project" value="InterPro"/>
</dbReference>
<keyword evidence="6" id="KW-0961">Cell wall biogenesis/degradation</keyword>
<dbReference type="InterPro" id="IPR012338">
    <property type="entry name" value="Beta-lactam/transpept-like"/>
</dbReference>
<accession>A0A972F8Z9</accession>
<dbReference type="AlphaFoldDB" id="A0A972F8Z9"/>
<dbReference type="PRINTS" id="PR00725">
    <property type="entry name" value="DADACBPTASE1"/>
</dbReference>
<dbReference type="GO" id="GO:0008360">
    <property type="term" value="P:regulation of cell shape"/>
    <property type="evidence" value="ECO:0007669"/>
    <property type="project" value="UniProtKB-KW"/>
</dbReference>
<dbReference type="GO" id="GO:0006508">
    <property type="term" value="P:proteolysis"/>
    <property type="evidence" value="ECO:0007669"/>
    <property type="project" value="InterPro"/>
</dbReference>
<feature type="signal peptide" evidence="10">
    <location>
        <begin position="1"/>
        <end position="25"/>
    </location>
</feature>
<evidence type="ECO:0000313" key="12">
    <source>
        <dbReference type="EMBL" id="NMG02174.1"/>
    </source>
</evidence>
<feature type="domain" description="Peptidase S11 D-alanyl-D-alanine carboxypeptidase A N-terminal" evidence="11">
    <location>
        <begin position="48"/>
        <end position="270"/>
    </location>
</feature>
<gene>
    <name evidence="12" type="ORF">GPA21_04210</name>
</gene>
<sequence>MKRRSILTALLGIAIAHASFSVAHANPSNRVQASAPVQVQFDRHGNPVLGSAAFVVANQRTGDILSERAADRVMPIASITKIMTAMVVLDAGQSLSEVLTITADDIDRLKGTGSRLPVGARLTREEMLHIALMSSENRAASALARHYPGGQRAFIEAMNVKARMLGMWTTRFADSTGLDPRNVASAHDLVKLVQAASTYPLIREFSTADHRFVRVGNGQLRYGNSNGLVREPDWSVSLSKTGFIREAGRCLVMQTWVRGEPVIMVLLNSEGRYTRTADAKRLKHWLETTGAYRVAAAPARRGGS</sequence>
<evidence type="ECO:0000256" key="7">
    <source>
        <dbReference type="PIRSR" id="PIRSR618044-1"/>
    </source>
</evidence>
<protein>
    <submittedName>
        <fullName evidence="12">D-alanyl-D-alanine endopeptidase</fullName>
        <ecNumber evidence="12">3.4.21.-</ecNumber>
    </submittedName>
</protein>
<keyword evidence="4" id="KW-0133">Cell shape</keyword>
<keyword evidence="13" id="KW-1185">Reference proteome</keyword>
<keyword evidence="5" id="KW-0573">Peptidoglycan synthesis</keyword>
<dbReference type="Pfam" id="PF00768">
    <property type="entry name" value="Peptidase_S11"/>
    <property type="match status" value="1"/>
</dbReference>
<evidence type="ECO:0000256" key="6">
    <source>
        <dbReference type="ARBA" id="ARBA00023316"/>
    </source>
</evidence>
<dbReference type="NCBIfam" id="NF008668">
    <property type="entry name" value="PRK11669.1"/>
    <property type="match status" value="1"/>
</dbReference>
<evidence type="ECO:0000259" key="11">
    <source>
        <dbReference type="Pfam" id="PF00768"/>
    </source>
</evidence>
<dbReference type="InterPro" id="IPR001967">
    <property type="entry name" value="Peptidase_S11_N"/>
</dbReference>
<feature type="active site" description="Acyl-ester intermediate" evidence="7">
    <location>
        <position position="78"/>
    </location>
</feature>
<evidence type="ECO:0000256" key="5">
    <source>
        <dbReference type="ARBA" id="ARBA00022984"/>
    </source>
</evidence>
<dbReference type="InterPro" id="IPR018044">
    <property type="entry name" value="Peptidase_S11"/>
</dbReference>
<evidence type="ECO:0000256" key="9">
    <source>
        <dbReference type="RuleBase" id="RU004016"/>
    </source>
</evidence>
<comment type="similarity">
    <text evidence="1 9">Belongs to the peptidase S11 family.</text>
</comment>
<evidence type="ECO:0000256" key="10">
    <source>
        <dbReference type="SAM" id="SignalP"/>
    </source>
</evidence>
<dbReference type="PANTHER" id="PTHR35333">
    <property type="entry name" value="BETA-LACTAMASE"/>
    <property type="match status" value="1"/>
</dbReference>
<feature type="binding site" evidence="8">
    <location>
        <position position="240"/>
    </location>
    <ligand>
        <name>substrate</name>
    </ligand>
</feature>
<proteinExistence type="inferred from homology"/>
<dbReference type="InterPro" id="IPR000871">
    <property type="entry name" value="Beta-lactam_class-A"/>
</dbReference>
<keyword evidence="2 10" id="KW-0732">Signal</keyword>
<dbReference type="EMBL" id="WTVM01000016">
    <property type="protein sequence ID" value="NMG02174.1"/>
    <property type="molecule type" value="Genomic_DNA"/>
</dbReference>
<evidence type="ECO:0000256" key="4">
    <source>
        <dbReference type="ARBA" id="ARBA00022960"/>
    </source>
</evidence>
<dbReference type="Proteomes" id="UP000599523">
    <property type="component" value="Unassembled WGS sequence"/>
</dbReference>
<dbReference type="GO" id="GO:0030655">
    <property type="term" value="P:beta-lactam antibiotic catabolic process"/>
    <property type="evidence" value="ECO:0007669"/>
    <property type="project" value="InterPro"/>
</dbReference>
<feature type="active site" description="Proton acceptor" evidence="7">
    <location>
        <position position="81"/>
    </location>
</feature>
<reference evidence="12" key="1">
    <citation type="submission" date="2019-12" db="EMBL/GenBank/DDBJ databases">
        <title>Comparative genomics gives insights into the taxonomy of the Azoarcus-Aromatoleum group and reveals separate origins of nif in the plant-associated Azoarcus and non-plant-associated Aromatoleum sub-groups.</title>
        <authorList>
            <person name="Lafos M."/>
            <person name="Maluk M."/>
            <person name="Batista M."/>
            <person name="Junghare M."/>
            <person name="Carmona M."/>
            <person name="Faoro H."/>
            <person name="Cruz L.M."/>
            <person name="Battistoni F."/>
            <person name="De Souza E."/>
            <person name="Pedrosa F."/>
            <person name="Chen W.-M."/>
            <person name="Poole P.S."/>
            <person name="Dixon R.A."/>
            <person name="James E.K."/>
        </authorList>
    </citation>
    <scope>NUCLEOTIDE SEQUENCE</scope>
    <source>
        <strain evidence="12">NSC3</strain>
    </source>
</reference>
<name>A0A972F8Z9_9RHOO</name>
<evidence type="ECO:0000313" key="13">
    <source>
        <dbReference type="Proteomes" id="UP000599523"/>
    </source>
</evidence>
<evidence type="ECO:0000256" key="8">
    <source>
        <dbReference type="PIRSR" id="PIRSR618044-2"/>
    </source>
</evidence>
<dbReference type="GO" id="GO:0009252">
    <property type="term" value="P:peptidoglycan biosynthetic process"/>
    <property type="evidence" value="ECO:0007669"/>
    <property type="project" value="UniProtKB-KW"/>
</dbReference>
<organism evidence="12 13">
    <name type="scientific">Azoarcus taiwanensis</name>
    <dbReference type="NCBI Taxonomy" id="666964"/>
    <lineage>
        <taxon>Bacteria</taxon>
        <taxon>Pseudomonadati</taxon>
        <taxon>Pseudomonadota</taxon>
        <taxon>Betaproteobacteria</taxon>
        <taxon>Rhodocyclales</taxon>
        <taxon>Zoogloeaceae</taxon>
        <taxon>Azoarcus</taxon>
    </lineage>
</organism>
<dbReference type="SUPFAM" id="SSF56601">
    <property type="entry name" value="beta-lactamase/transpeptidase-like"/>
    <property type="match status" value="1"/>
</dbReference>
<dbReference type="PANTHER" id="PTHR35333:SF3">
    <property type="entry name" value="BETA-LACTAMASE-TYPE TRANSPEPTIDASE FOLD CONTAINING PROTEIN"/>
    <property type="match status" value="1"/>
</dbReference>
<keyword evidence="3 12" id="KW-0378">Hydrolase</keyword>
<dbReference type="Gene3D" id="3.40.710.10">
    <property type="entry name" value="DD-peptidase/beta-lactamase superfamily"/>
    <property type="match status" value="1"/>
</dbReference>
<dbReference type="GO" id="GO:0009002">
    <property type="term" value="F:serine-type D-Ala-D-Ala carboxypeptidase activity"/>
    <property type="evidence" value="ECO:0007669"/>
    <property type="project" value="InterPro"/>
</dbReference>
<feature type="chain" id="PRO_5037868744" evidence="10">
    <location>
        <begin position="26"/>
        <end position="304"/>
    </location>
</feature>
<dbReference type="GO" id="GO:0046677">
    <property type="term" value="P:response to antibiotic"/>
    <property type="evidence" value="ECO:0007669"/>
    <property type="project" value="InterPro"/>
</dbReference>